<feature type="compositionally biased region" description="Basic and acidic residues" evidence="3">
    <location>
        <begin position="38"/>
        <end position="54"/>
    </location>
</feature>
<reference evidence="6" key="1">
    <citation type="journal article" date="2016" name="Nature">
        <title>The genome of the seagrass Zostera marina reveals angiosperm adaptation to the sea.</title>
        <authorList>
            <person name="Olsen J.L."/>
            <person name="Rouze P."/>
            <person name="Verhelst B."/>
            <person name="Lin Y.-C."/>
            <person name="Bayer T."/>
            <person name="Collen J."/>
            <person name="Dattolo E."/>
            <person name="De Paoli E."/>
            <person name="Dittami S."/>
            <person name="Maumus F."/>
            <person name="Michel G."/>
            <person name="Kersting A."/>
            <person name="Lauritano C."/>
            <person name="Lohaus R."/>
            <person name="Toepel M."/>
            <person name="Tonon T."/>
            <person name="Vanneste K."/>
            <person name="Amirebrahimi M."/>
            <person name="Brakel J."/>
            <person name="Bostroem C."/>
            <person name="Chovatia M."/>
            <person name="Grimwood J."/>
            <person name="Jenkins J.W."/>
            <person name="Jueterbock A."/>
            <person name="Mraz A."/>
            <person name="Stam W.T."/>
            <person name="Tice H."/>
            <person name="Bornberg-Bauer E."/>
            <person name="Green P.J."/>
            <person name="Pearson G.A."/>
            <person name="Procaccini G."/>
            <person name="Duarte C.M."/>
            <person name="Schmutz J."/>
            <person name="Reusch T.B.H."/>
            <person name="Van de Peer Y."/>
        </authorList>
    </citation>
    <scope>NUCLEOTIDE SEQUENCE [LARGE SCALE GENOMIC DNA]</scope>
    <source>
        <strain evidence="6">cv. Finnish</strain>
    </source>
</reference>
<dbReference type="PROSITE" id="PS50084">
    <property type="entry name" value="KH_TYPE_1"/>
    <property type="match status" value="3"/>
</dbReference>
<dbReference type="Proteomes" id="UP000036987">
    <property type="component" value="Unassembled WGS sequence"/>
</dbReference>
<evidence type="ECO:0000256" key="3">
    <source>
        <dbReference type="SAM" id="MobiDB-lite"/>
    </source>
</evidence>
<dbReference type="PANTHER" id="PTHR10288">
    <property type="entry name" value="KH DOMAIN CONTAINING RNA BINDING PROTEIN"/>
    <property type="match status" value="1"/>
</dbReference>
<proteinExistence type="predicted"/>
<comment type="caution">
    <text evidence="5">The sequence shown here is derived from an EMBL/GenBank/DDBJ whole genome shotgun (WGS) entry which is preliminary data.</text>
</comment>
<dbReference type="InterPro" id="IPR004088">
    <property type="entry name" value="KH_dom_type_1"/>
</dbReference>
<dbReference type="STRING" id="29655.A0A0K9P7T0"/>
<dbReference type="CDD" id="cd22459">
    <property type="entry name" value="KH-I_PEPPER_rpt1_like"/>
    <property type="match status" value="1"/>
</dbReference>
<feature type="domain" description="K Homology" evidence="4">
    <location>
        <begin position="643"/>
        <end position="713"/>
    </location>
</feature>
<dbReference type="Gene3D" id="3.30.1370.10">
    <property type="entry name" value="K Homology domain, type 1"/>
    <property type="match status" value="3"/>
</dbReference>
<dbReference type="SUPFAM" id="SSF54791">
    <property type="entry name" value="Eukaryotic type KH-domain (KH-domain type I)"/>
    <property type="match status" value="3"/>
</dbReference>
<dbReference type="EMBL" id="LFYR01001077">
    <property type="protein sequence ID" value="KMZ65073.1"/>
    <property type="molecule type" value="Genomic_DNA"/>
</dbReference>
<dbReference type="Gene3D" id="3.30.310.210">
    <property type="match status" value="1"/>
</dbReference>
<evidence type="ECO:0000259" key="4">
    <source>
        <dbReference type="SMART" id="SM00322"/>
    </source>
</evidence>
<keyword evidence="6" id="KW-1185">Reference proteome</keyword>
<evidence type="ECO:0000256" key="2">
    <source>
        <dbReference type="PROSITE-ProRule" id="PRU00117"/>
    </source>
</evidence>
<feature type="domain" description="K Homology" evidence="4">
    <location>
        <begin position="84"/>
        <end position="165"/>
    </location>
</feature>
<feature type="compositionally biased region" description="Low complexity" evidence="3">
    <location>
        <begin position="69"/>
        <end position="81"/>
    </location>
</feature>
<dbReference type="GO" id="GO:0003729">
    <property type="term" value="F:mRNA binding"/>
    <property type="evidence" value="ECO:0000318"/>
    <property type="project" value="GO_Central"/>
</dbReference>
<evidence type="ECO:0000313" key="5">
    <source>
        <dbReference type="EMBL" id="KMZ65073.1"/>
    </source>
</evidence>
<dbReference type="SMART" id="SM00322">
    <property type="entry name" value="KH"/>
    <property type="match status" value="3"/>
</dbReference>
<evidence type="ECO:0000313" key="6">
    <source>
        <dbReference type="Proteomes" id="UP000036987"/>
    </source>
</evidence>
<dbReference type="GO" id="GO:0005737">
    <property type="term" value="C:cytoplasm"/>
    <property type="evidence" value="ECO:0000318"/>
    <property type="project" value="GO_Central"/>
</dbReference>
<name>A0A0K9P7T0_ZOSMR</name>
<keyword evidence="2" id="KW-0694">RNA-binding</keyword>
<sequence length="721" mass="80002">MDRSRSKRSYNYYYYDQDSDSQTPPPPRSNKPRFHNNHNNDYRRRGGVGGDRRPKFIPQDSTAITTVPSNSNSNSGRNSTDSPFTTSYMILCPDIKAGSVIGKSGLIIKSLRQETGAWINVHPILQGDDERIIETGDNRRREPDGRPPQYSPAQEALLMIHERILDAEFEFGGSSGAGYAGSEEDMDEYGGSWDRGGGGGTRLTTKLVVPRMHVGCLMGKGGKIIEQMRMETKTHIRILPRDQSMPQCVTMSEEIVQVVGELGNVKKAVGIISSRLKESMHRDRGPFVHRRLQSPDRAISQEDEYSSFYTNNIQHRSDGADVGARLSGSFLKQRNNYASRNSGYPFEVDPNQTNDPSQLVPLEEIIFRLLCPNERAEKIIGDTVGILQILWGDVGVDVSVTNLVQGSDERIITISSEEGPEDPLFPAQEALLHIQSYIVDIIPDKDNFVTTRLLIPSSDISCLEGIDLESKDVGALSDIKRMPIAEVQILPRDEYPPCVNETDEVVQIIGDIREARIAILEVTERLRRFLFRDIENPKDFVPPSESVASRLSGAFGIDCISPDKVLSQDSFQGNDNPDPISQSTVTLRQSKDLENSGNEPAERVEDNIAPEESQETEMNRSPNILVGAKRSVEVDAPERQVLAKRNIEVDVPEHAIRNLSMKSGSKLILISQLSGATVNFVEDRPESTQKVIQISGTQGQAEKAESLLQGFILSTALDDAN</sequence>
<protein>
    <recommendedName>
        <fullName evidence="4">K Homology domain-containing protein</fullName>
    </recommendedName>
</protein>
<feature type="domain" description="K Homology" evidence="4">
    <location>
        <begin position="201"/>
        <end position="277"/>
    </location>
</feature>
<gene>
    <name evidence="5" type="ORF">ZOSMA_33G01050</name>
</gene>
<feature type="region of interest" description="Disordered" evidence="3">
    <location>
        <begin position="566"/>
        <end position="624"/>
    </location>
</feature>
<dbReference type="CDD" id="cd22460">
    <property type="entry name" value="KH-I_PEPPER_rpt2_like"/>
    <property type="match status" value="1"/>
</dbReference>
<dbReference type="OMA" id="HRDRGHF"/>
<dbReference type="InterPro" id="IPR004087">
    <property type="entry name" value="KH_dom"/>
</dbReference>
<feature type="region of interest" description="Disordered" evidence="3">
    <location>
        <begin position="1"/>
        <end position="81"/>
    </location>
</feature>
<dbReference type="OrthoDB" id="442947at2759"/>
<dbReference type="GO" id="GO:0005634">
    <property type="term" value="C:nucleus"/>
    <property type="evidence" value="ECO:0000318"/>
    <property type="project" value="GO_Central"/>
</dbReference>
<feature type="compositionally biased region" description="Basic and acidic residues" evidence="3">
    <location>
        <begin position="589"/>
        <end position="606"/>
    </location>
</feature>
<feature type="compositionally biased region" description="Polar residues" evidence="3">
    <location>
        <begin position="59"/>
        <end position="68"/>
    </location>
</feature>
<keyword evidence="1" id="KW-0677">Repeat</keyword>
<dbReference type="Pfam" id="PF00013">
    <property type="entry name" value="KH_1"/>
    <property type="match status" value="3"/>
</dbReference>
<evidence type="ECO:0000256" key="1">
    <source>
        <dbReference type="ARBA" id="ARBA00022737"/>
    </source>
</evidence>
<feature type="compositionally biased region" description="Polar residues" evidence="3">
    <location>
        <begin position="567"/>
        <end position="588"/>
    </location>
</feature>
<accession>A0A0K9P7T0</accession>
<dbReference type="InterPro" id="IPR036612">
    <property type="entry name" value="KH_dom_type_1_sf"/>
</dbReference>
<dbReference type="AlphaFoldDB" id="A0A0K9P7T0"/>
<organism evidence="5 6">
    <name type="scientific">Zostera marina</name>
    <name type="common">Eelgrass</name>
    <dbReference type="NCBI Taxonomy" id="29655"/>
    <lineage>
        <taxon>Eukaryota</taxon>
        <taxon>Viridiplantae</taxon>
        <taxon>Streptophyta</taxon>
        <taxon>Embryophyta</taxon>
        <taxon>Tracheophyta</taxon>
        <taxon>Spermatophyta</taxon>
        <taxon>Magnoliopsida</taxon>
        <taxon>Liliopsida</taxon>
        <taxon>Zosteraceae</taxon>
        <taxon>Zostera</taxon>
    </lineage>
</organism>